<sequence>MQEAGFINFIRTLLIILAVYYIFKFFVKYVIPVLLVNYVQKKTGQQVKKEPVEKEGTVTIERKPSQNNRVDDSVGEYVDYEEID</sequence>
<protein>
    <recommendedName>
        <fullName evidence="3">DUF4834 domain-containing protein</fullName>
    </recommendedName>
</protein>
<evidence type="ECO:0000313" key="2">
    <source>
        <dbReference type="Proteomes" id="UP000092967"/>
    </source>
</evidence>
<dbReference type="EMBL" id="CP014224">
    <property type="protein sequence ID" value="ANW95273.1"/>
    <property type="molecule type" value="Genomic_DNA"/>
</dbReference>
<dbReference type="KEGG" id="wfu:AXE80_02770"/>
<dbReference type="AlphaFoldDB" id="A0A1B1Y3D4"/>
<evidence type="ECO:0000313" key="1">
    <source>
        <dbReference type="EMBL" id="ANW95273.1"/>
    </source>
</evidence>
<proteinExistence type="predicted"/>
<name>A0A1B1Y3D4_9FLAO</name>
<dbReference type="Proteomes" id="UP000092967">
    <property type="component" value="Chromosome"/>
</dbReference>
<evidence type="ECO:0008006" key="3">
    <source>
        <dbReference type="Google" id="ProtNLM"/>
    </source>
</evidence>
<dbReference type="STRING" id="1790137.AXE80_02770"/>
<organism evidence="1 2">
    <name type="scientific">Wenyingzhuangia fucanilytica</name>
    <dbReference type="NCBI Taxonomy" id="1790137"/>
    <lineage>
        <taxon>Bacteria</taxon>
        <taxon>Pseudomonadati</taxon>
        <taxon>Bacteroidota</taxon>
        <taxon>Flavobacteriia</taxon>
        <taxon>Flavobacteriales</taxon>
        <taxon>Flavobacteriaceae</taxon>
        <taxon>Wenyingzhuangia</taxon>
    </lineage>
</organism>
<gene>
    <name evidence="1" type="ORF">AXE80_02770</name>
</gene>
<dbReference type="RefSeq" id="WP_068824376.1">
    <property type="nucleotide sequence ID" value="NZ_CP014224.1"/>
</dbReference>
<reference evidence="1 2" key="1">
    <citation type="submission" date="2016-02" db="EMBL/GenBank/DDBJ databases">
        <authorList>
            <person name="Wen L."/>
            <person name="He K."/>
            <person name="Yang H."/>
        </authorList>
    </citation>
    <scope>NUCLEOTIDE SEQUENCE [LARGE SCALE GENOMIC DNA]</scope>
    <source>
        <strain evidence="1 2">CZ1127</strain>
    </source>
</reference>
<accession>A0A1B1Y3D4</accession>
<keyword evidence="2" id="KW-1185">Reference proteome</keyword>
<dbReference type="OrthoDB" id="1123055at2"/>